<dbReference type="EMBL" id="JAAQPH010000004">
    <property type="protein sequence ID" value="NIA68438.1"/>
    <property type="molecule type" value="Genomic_DNA"/>
</dbReference>
<name>A0A967C2K6_9PROT</name>
<evidence type="ECO:0000313" key="2">
    <source>
        <dbReference type="EMBL" id="NIA68438.1"/>
    </source>
</evidence>
<accession>A0A967C2K6</accession>
<dbReference type="GO" id="GO:0051920">
    <property type="term" value="F:peroxiredoxin activity"/>
    <property type="evidence" value="ECO:0007669"/>
    <property type="project" value="InterPro"/>
</dbReference>
<comment type="caution">
    <text evidence="2">The sequence shown here is derived from an EMBL/GenBank/DDBJ whole genome shotgun (WGS) entry which is preliminary data.</text>
</comment>
<protein>
    <submittedName>
        <fullName evidence="2">Carboxymuconolactone decarboxylase family protein</fullName>
    </submittedName>
</protein>
<feature type="domain" description="Carboxymuconolactone decarboxylase-like" evidence="1">
    <location>
        <begin position="42"/>
        <end position="124"/>
    </location>
</feature>
<dbReference type="Proteomes" id="UP000761264">
    <property type="component" value="Unassembled WGS sequence"/>
</dbReference>
<dbReference type="PANTHER" id="PTHR34846">
    <property type="entry name" value="4-CARBOXYMUCONOLACTONE DECARBOXYLASE FAMILY PROTEIN (AFU_ORTHOLOGUE AFUA_6G11590)"/>
    <property type="match status" value="1"/>
</dbReference>
<proteinExistence type="predicted"/>
<dbReference type="InterPro" id="IPR004675">
    <property type="entry name" value="AhpD_core"/>
</dbReference>
<sequence length="199" mass="21688">MLVSPKPLAAYPWFIRLFFRKQKRTYGKVLEPGLLWGRSPWVFAALALLYGALNRRGSPLDPALRSLVTVRISQINHCAFCVDVNAATLEKRGVGEAKILALGHWRTSDLFTPVERAALAYAEAVTHTDGEVTGEIRAALQTQFDEDARAELTGLIAFQNMSSKFNAALDVAPQGFCHVPNLVPGPEGDREVGRDAAGG</sequence>
<evidence type="ECO:0000313" key="3">
    <source>
        <dbReference type="Proteomes" id="UP000761264"/>
    </source>
</evidence>
<dbReference type="NCBIfam" id="TIGR00778">
    <property type="entry name" value="ahpD_dom"/>
    <property type="match status" value="1"/>
</dbReference>
<dbReference type="InterPro" id="IPR003779">
    <property type="entry name" value="CMD-like"/>
</dbReference>
<organism evidence="2 3">
    <name type="scientific">Pelagibius litoralis</name>
    <dbReference type="NCBI Taxonomy" id="374515"/>
    <lineage>
        <taxon>Bacteria</taxon>
        <taxon>Pseudomonadati</taxon>
        <taxon>Pseudomonadota</taxon>
        <taxon>Alphaproteobacteria</taxon>
        <taxon>Rhodospirillales</taxon>
        <taxon>Rhodovibrionaceae</taxon>
        <taxon>Pelagibius</taxon>
    </lineage>
</organism>
<dbReference type="RefSeq" id="WP_167222995.1">
    <property type="nucleotide sequence ID" value="NZ_JAAQPH010000004.1"/>
</dbReference>
<dbReference type="Gene3D" id="1.20.1290.10">
    <property type="entry name" value="AhpD-like"/>
    <property type="match status" value="1"/>
</dbReference>
<reference evidence="2" key="1">
    <citation type="submission" date="2020-03" db="EMBL/GenBank/DDBJ databases">
        <title>Genome of Pelagibius litoralis DSM 21314T.</title>
        <authorList>
            <person name="Wang G."/>
        </authorList>
    </citation>
    <scope>NUCLEOTIDE SEQUENCE</scope>
    <source>
        <strain evidence="2">DSM 21314</strain>
    </source>
</reference>
<dbReference type="Pfam" id="PF02627">
    <property type="entry name" value="CMD"/>
    <property type="match status" value="1"/>
</dbReference>
<evidence type="ECO:0000259" key="1">
    <source>
        <dbReference type="Pfam" id="PF02627"/>
    </source>
</evidence>
<dbReference type="AlphaFoldDB" id="A0A967C2K6"/>
<dbReference type="PANTHER" id="PTHR34846:SF10">
    <property type="entry name" value="CYTOPLASMIC PROTEIN"/>
    <property type="match status" value="1"/>
</dbReference>
<dbReference type="SUPFAM" id="SSF69118">
    <property type="entry name" value="AhpD-like"/>
    <property type="match status" value="1"/>
</dbReference>
<gene>
    <name evidence="2" type="ORF">HBA54_07515</name>
</gene>
<keyword evidence="3" id="KW-1185">Reference proteome</keyword>
<dbReference type="InterPro" id="IPR029032">
    <property type="entry name" value="AhpD-like"/>
</dbReference>